<keyword evidence="2" id="KW-0812">Transmembrane</keyword>
<organism evidence="3 4">
    <name type="scientific">Pholiota conissans</name>
    <dbReference type="NCBI Taxonomy" id="109636"/>
    <lineage>
        <taxon>Eukaryota</taxon>
        <taxon>Fungi</taxon>
        <taxon>Dikarya</taxon>
        <taxon>Basidiomycota</taxon>
        <taxon>Agaricomycotina</taxon>
        <taxon>Agaricomycetes</taxon>
        <taxon>Agaricomycetidae</taxon>
        <taxon>Agaricales</taxon>
        <taxon>Agaricineae</taxon>
        <taxon>Strophariaceae</taxon>
        <taxon>Pholiota</taxon>
    </lineage>
</organism>
<comment type="caution">
    <text evidence="3">The sequence shown here is derived from an EMBL/GenBank/DDBJ whole genome shotgun (WGS) entry which is preliminary data.</text>
</comment>
<reference evidence="3" key="1">
    <citation type="submission" date="2020-11" db="EMBL/GenBank/DDBJ databases">
        <authorList>
            <consortium name="DOE Joint Genome Institute"/>
            <person name="Ahrendt S."/>
            <person name="Riley R."/>
            <person name="Andreopoulos W."/>
            <person name="Labutti K."/>
            <person name="Pangilinan J."/>
            <person name="Ruiz-Duenas F.J."/>
            <person name="Barrasa J.M."/>
            <person name="Sanchez-Garcia M."/>
            <person name="Camarero S."/>
            <person name="Miyauchi S."/>
            <person name="Serrano A."/>
            <person name="Linde D."/>
            <person name="Babiker R."/>
            <person name="Drula E."/>
            <person name="Ayuso-Fernandez I."/>
            <person name="Pacheco R."/>
            <person name="Padilla G."/>
            <person name="Ferreira P."/>
            <person name="Barriuso J."/>
            <person name="Kellner H."/>
            <person name="Castanera R."/>
            <person name="Alfaro M."/>
            <person name="Ramirez L."/>
            <person name="Pisabarro A.G."/>
            <person name="Kuo A."/>
            <person name="Tritt A."/>
            <person name="Lipzen A."/>
            <person name="He G."/>
            <person name="Yan M."/>
            <person name="Ng V."/>
            <person name="Cullen D."/>
            <person name="Martin F."/>
            <person name="Rosso M.-N."/>
            <person name="Henrissat B."/>
            <person name="Hibbett D."/>
            <person name="Martinez A.T."/>
            <person name="Grigoriev I.V."/>
        </authorList>
    </citation>
    <scope>NUCLEOTIDE SEQUENCE</scope>
    <source>
        <strain evidence="3">CIRM-BRFM 674</strain>
    </source>
</reference>
<feature type="compositionally biased region" description="Basic and acidic residues" evidence="1">
    <location>
        <begin position="698"/>
        <end position="708"/>
    </location>
</feature>
<evidence type="ECO:0000313" key="3">
    <source>
        <dbReference type="EMBL" id="KAF9480647.1"/>
    </source>
</evidence>
<evidence type="ECO:0000256" key="2">
    <source>
        <dbReference type="SAM" id="Phobius"/>
    </source>
</evidence>
<dbReference type="EMBL" id="MU155191">
    <property type="protein sequence ID" value="KAF9480647.1"/>
    <property type="molecule type" value="Genomic_DNA"/>
</dbReference>
<accession>A0A9P5Z3W7</accession>
<feature type="region of interest" description="Disordered" evidence="1">
    <location>
        <begin position="653"/>
        <end position="708"/>
    </location>
</feature>
<keyword evidence="2" id="KW-1133">Transmembrane helix</keyword>
<feature type="region of interest" description="Disordered" evidence="1">
    <location>
        <begin position="518"/>
        <end position="557"/>
    </location>
</feature>
<dbReference type="Proteomes" id="UP000807469">
    <property type="component" value="Unassembled WGS sequence"/>
</dbReference>
<feature type="compositionally biased region" description="Polar residues" evidence="1">
    <location>
        <begin position="655"/>
        <end position="677"/>
    </location>
</feature>
<evidence type="ECO:0000256" key="1">
    <source>
        <dbReference type="SAM" id="MobiDB-lite"/>
    </source>
</evidence>
<feature type="region of interest" description="Disordered" evidence="1">
    <location>
        <begin position="439"/>
        <end position="491"/>
    </location>
</feature>
<feature type="compositionally biased region" description="Polar residues" evidence="1">
    <location>
        <begin position="8"/>
        <end position="18"/>
    </location>
</feature>
<dbReference type="AlphaFoldDB" id="A0A9P5Z3W7"/>
<feature type="compositionally biased region" description="Polar residues" evidence="1">
    <location>
        <begin position="443"/>
        <end position="452"/>
    </location>
</feature>
<gene>
    <name evidence="3" type="ORF">BDN70DRAFT_877347</name>
</gene>
<proteinExistence type="predicted"/>
<feature type="transmembrane region" description="Helical" evidence="2">
    <location>
        <begin position="250"/>
        <end position="273"/>
    </location>
</feature>
<evidence type="ECO:0000313" key="4">
    <source>
        <dbReference type="Proteomes" id="UP000807469"/>
    </source>
</evidence>
<feature type="region of interest" description="Disordered" evidence="1">
    <location>
        <begin position="1"/>
        <end position="69"/>
    </location>
</feature>
<keyword evidence="4" id="KW-1185">Reference proteome</keyword>
<keyword evidence="2" id="KW-0472">Membrane</keyword>
<feature type="compositionally biased region" description="Basic and acidic residues" evidence="1">
    <location>
        <begin position="547"/>
        <end position="557"/>
    </location>
</feature>
<protein>
    <submittedName>
        <fullName evidence="3">Uncharacterized protein</fullName>
    </submittedName>
</protein>
<name>A0A9P5Z3W7_9AGAR</name>
<feature type="region of interest" description="Disordered" evidence="1">
    <location>
        <begin position="337"/>
        <end position="366"/>
    </location>
</feature>
<sequence>MDAGIPSDGSQRPVSSDDSAGLTVGPGGEMQIGGDEGDLSQPSDPDITPDDDQGSPATDSPPTDIITGSPLVVPSSVPELWSESIFPFVLSEVDFSPTETPTIAAPSSATPTSFDVTITLPLDFSPIPSDTVQSSIVVESSTMSIFSPSSTLVATSFTISSSSSLSAMSASSASTSNSPSVSNSASNSGASVSGSTSSLSFTASSLSFSSSVASSASSMPTSSAMSQHMPSETIIAPPMPANLNVHPPTFYVGIGLGTIVAVALLVAVIAWWLRRKTRRRRRAQTTVPWGRSDDYDDGTLETGNRISEMEAVALAAHNLGSRQDLAHIQAWSSLGDRDVGEPKRAQTYSSGPLHGSYPYPRSRNPLYADQTTGYGYPYGEYEHQPTTRHLPSHLVAENISPRTRQRDRSLYARARQYDYPKRSLTGVSTGIGLAYGDGRIPSPWSQEQSSQFLPPPRTMADRLRNLGKPPATESKEDPERLPSPTGPALGNEELEQWSSSLKASLVNAFNAVAANLGGGAPRLKEEDGLTAAPKRSVRRARSSYSQEKADTGLSRRESVLTTVSKPWTLEEVSDGAGVVHLHLPELDKEFSVRRPSMRGSVLSFGDGENVSTFNDTKAESRGFKAGGPQIALFASSKPKRAFIRPETYFARQKSTETVNKNTMSRASSLYSTQSARSIAQPRQGLSKPARIPSVPESPRPKESRHHEDMDSVVIAPHAISRLSSSDSSVMLSTDGSLLGSRCSADMAAARALKERRHRVG</sequence>
<dbReference type="OrthoDB" id="3061923at2759"/>